<name>A0A1B1CEZ5_RHILE</name>
<evidence type="ECO:0000313" key="1">
    <source>
        <dbReference type="EMBL" id="ANP88256.1"/>
    </source>
</evidence>
<gene>
    <name evidence="1" type="ORF">BA011_22640</name>
</gene>
<organism evidence="1 2">
    <name type="scientific">Rhizobium leguminosarum</name>
    <dbReference type="NCBI Taxonomy" id="384"/>
    <lineage>
        <taxon>Bacteria</taxon>
        <taxon>Pseudomonadati</taxon>
        <taxon>Pseudomonadota</taxon>
        <taxon>Alphaproteobacteria</taxon>
        <taxon>Hyphomicrobiales</taxon>
        <taxon>Rhizobiaceae</taxon>
        <taxon>Rhizobium/Agrobacterium group</taxon>
        <taxon>Rhizobium</taxon>
    </lineage>
</organism>
<proteinExistence type="predicted"/>
<protein>
    <submittedName>
        <fullName evidence="1">Uncharacterized protein</fullName>
    </submittedName>
</protein>
<dbReference type="EMBL" id="CP016286">
    <property type="protein sequence ID" value="ANP88256.1"/>
    <property type="molecule type" value="Genomic_DNA"/>
</dbReference>
<dbReference type="OrthoDB" id="8481891at2"/>
<sequence>MTLSSSAVHQMSVSANVAISRALANGSPLMKSSPRTEPGLVAAVHLGAIPDIAAAWSPLFTLAGLNLKLTGVFCHQSPMAIYCDVRGKRQRSELADFLVVIDLRTSRWTGRRAVLIQAKMAAQAGTANVKKGSGWTQLSLYQNWPRFDFEQAAYRLKSVDLTLGVDSDHSGSYGIIDRHWHRSHAPRWTQLPANPTPKKTIGYAELGDFLARMVAGQSGYGRDVDTCVNPTWTEVVDALMRETFSKTFSHSSTLGNIAAPRSVSAMALLAAPAAGFVVSGGTGGPPDGQFSGIEDGPTGITTLLIEVAAGEIPDRPDWL</sequence>
<dbReference type="Proteomes" id="UP000092691">
    <property type="component" value="Chromosome"/>
</dbReference>
<dbReference type="AlphaFoldDB" id="A0A1B1CEZ5"/>
<reference evidence="1 2" key="1">
    <citation type="submission" date="2016-06" db="EMBL/GenBank/DDBJ databases">
        <title>Microsymbionts genomes from the relict species Vavilovia formosa.</title>
        <authorList>
            <person name="Chirak E."/>
            <person name="Kimeklis A."/>
            <person name="Andronov E."/>
        </authorList>
    </citation>
    <scope>NUCLEOTIDE SEQUENCE [LARGE SCALE GENOMIC DNA]</scope>
    <source>
        <strain evidence="1 2">Vaf10</strain>
    </source>
</reference>
<evidence type="ECO:0000313" key="2">
    <source>
        <dbReference type="Proteomes" id="UP000092691"/>
    </source>
</evidence>
<dbReference type="RefSeq" id="WP_065282092.1">
    <property type="nucleotide sequence ID" value="NZ_CP016286.1"/>
</dbReference>
<accession>A0A1B1CEZ5</accession>